<accession>A0A829C558</accession>
<evidence type="ECO:0000256" key="1">
    <source>
        <dbReference type="SAM" id="MobiDB-lite"/>
    </source>
</evidence>
<evidence type="ECO:0000313" key="2">
    <source>
        <dbReference type="EMBL" id="EMT34776.1"/>
    </source>
</evidence>
<reference evidence="2 3" key="1">
    <citation type="submission" date="2013-03" db="EMBL/GenBank/DDBJ databases">
        <authorList>
            <person name="Casali N."/>
            <person name="Drobniewski F.A."/>
        </authorList>
    </citation>
    <scope>NUCLEOTIDE SEQUENCE [LARGE SCALE GENOMIC DNA]</scope>
    <source>
        <strain evidence="2 3">112400015</strain>
    </source>
</reference>
<dbReference type="Proteomes" id="UP000012070">
    <property type="component" value="Unassembled WGS sequence"/>
</dbReference>
<feature type="non-terminal residue" evidence="2">
    <location>
        <position position="1"/>
    </location>
</feature>
<feature type="compositionally biased region" description="Basic residues" evidence="1">
    <location>
        <begin position="46"/>
        <end position="63"/>
    </location>
</feature>
<dbReference type="EMBL" id="APKD01000058">
    <property type="protein sequence ID" value="EMT34776.1"/>
    <property type="molecule type" value="Genomic_DNA"/>
</dbReference>
<sequence length="107" mass="11235">QARRSRAQRVATIRPRGDRKSGAAARSGSPPSDPVAIASAAQPRAAGRHHQTPWRSQARRSRAQRVATIKPRGDRKRGAAARSGSPPSNPVAIASAAQPRAAGRHLG</sequence>
<comment type="caution">
    <text evidence="2">The sequence shown here is derived from an EMBL/GenBank/DDBJ whole genome shotgun (WGS) entry which is preliminary data.</text>
</comment>
<proteinExistence type="predicted"/>
<name>A0A829C558_9MYCO</name>
<gene>
    <name evidence="2" type="ORF">MORY_15587</name>
</gene>
<dbReference type="AlphaFoldDB" id="A0A829C558"/>
<feature type="region of interest" description="Disordered" evidence="1">
    <location>
        <begin position="1"/>
        <end position="107"/>
    </location>
</feature>
<reference evidence="3" key="2">
    <citation type="submission" date="2013-04" db="EMBL/GenBank/DDBJ databases">
        <title>Non-Mycobacterium tuberculosis sensu stricto in a globally representative population.</title>
        <authorList>
            <person name="Stone M.J."/>
            <person name="Brown T.J."/>
            <person name="Drobniewski F.A."/>
        </authorList>
    </citation>
    <scope>NUCLEOTIDE SEQUENCE [LARGE SCALE GENOMIC DNA]</scope>
    <source>
        <strain evidence="3">112400015</strain>
    </source>
</reference>
<organism evidence="2 3">
    <name type="scientific">Mycobacterium orygis 112400015</name>
    <dbReference type="NCBI Taxonomy" id="1305739"/>
    <lineage>
        <taxon>Bacteria</taxon>
        <taxon>Bacillati</taxon>
        <taxon>Actinomycetota</taxon>
        <taxon>Actinomycetes</taxon>
        <taxon>Mycobacteriales</taxon>
        <taxon>Mycobacteriaceae</taxon>
        <taxon>Mycobacterium</taxon>
        <taxon>Mycobacterium tuberculosis complex</taxon>
    </lineage>
</organism>
<protein>
    <submittedName>
        <fullName evidence="2">Uncharacterized protein</fullName>
    </submittedName>
</protein>
<evidence type="ECO:0000313" key="3">
    <source>
        <dbReference type="Proteomes" id="UP000012070"/>
    </source>
</evidence>